<sequence length="50" mass="5515">MTHTVIGISAQAAREPLRDRHPDPTAPRRPAPAGAPARDALRRLTRTVRH</sequence>
<dbReference type="Proteomes" id="UP001139648">
    <property type="component" value="Unassembled WGS sequence"/>
</dbReference>
<evidence type="ECO:0000313" key="3">
    <source>
        <dbReference type="Proteomes" id="UP001139648"/>
    </source>
</evidence>
<accession>A0A9X2GMP1</accession>
<gene>
    <name evidence="2" type="ORF">HD597_004458</name>
</gene>
<evidence type="ECO:0000256" key="1">
    <source>
        <dbReference type="SAM" id="MobiDB-lite"/>
    </source>
</evidence>
<evidence type="ECO:0000313" key="2">
    <source>
        <dbReference type="EMBL" id="MCP2357438.1"/>
    </source>
</evidence>
<dbReference type="RefSeq" id="WP_253744562.1">
    <property type="nucleotide sequence ID" value="NZ_BAABKA010000015.1"/>
</dbReference>
<feature type="region of interest" description="Disordered" evidence="1">
    <location>
        <begin position="1"/>
        <end position="50"/>
    </location>
</feature>
<proteinExistence type="predicted"/>
<dbReference type="AlphaFoldDB" id="A0A9X2GMP1"/>
<protein>
    <submittedName>
        <fullName evidence="2">Uncharacterized protein</fullName>
    </submittedName>
</protein>
<name>A0A9X2GMP1_9ACTN</name>
<reference evidence="2" key="1">
    <citation type="submission" date="2022-06" db="EMBL/GenBank/DDBJ databases">
        <title>Sequencing the genomes of 1000 actinobacteria strains.</title>
        <authorList>
            <person name="Klenk H.-P."/>
        </authorList>
    </citation>
    <scope>NUCLEOTIDE SEQUENCE</scope>
    <source>
        <strain evidence="2">DSM 46694</strain>
    </source>
</reference>
<keyword evidence="3" id="KW-1185">Reference proteome</keyword>
<organism evidence="2 3">
    <name type="scientific">Nonomuraea thailandensis</name>
    <dbReference type="NCBI Taxonomy" id="1188745"/>
    <lineage>
        <taxon>Bacteria</taxon>
        <taxon>Bacillati</taxon>
        <taxon>Actinomycetota</taxon>
        <taxon>Actinomycetes</taxon>
        <taxon>Streptosporangiales</taxon>
        <taxon>Streptosporangiaceae</taxon>
        <taxon>Nonomuraea</taxon>
    </lineage>
</organism>
<dbReference type="EMBL" id="JAMZEB010000002">
    <property type="protein sequence ID" value="MCP2357438.1"/>
    <property type="molecule type" value="Genomic_DNA"/>
</dbReference>
<comment type="caution">
    <text evidence="2">The sequence shown here is derived from an EMBL/GenBank/DDBJ whole genome shotgun (WGS) entry which is preliminary data.</text>
</comment>